<feature type="transmembrane region" description="Helical" evidence="1">
    <location>
        <begin position="20"/>
        <end position="42"/>
    </location>
</feature>
<name>A0A382SF73_9ZZZZ</name>
<proteinExistence type="predicted"/>
<dbReference type="EMBL" id="UINC01128458">
    <property type="protein sequence ID" value="SVD08222.1"/>
    <property type="molecule type" value="Genomic_DNA"/>
</dbReference>
<protein>
    <recommendedName>
        <fullName evidence="3">Major facilitator superfamily (MFS) profile domain-containing protein</fullName>
    </recommendedName>
</protein>
<evidence type="ECO:0000256" key="1">
    <source>
        <dbReference type="SAM" id="Phobius"/>
    </source>
</evidence>
<keyword evidence="1" id="KW-0812">Transmembrane</keyword>
<reference evidence="2" key="1">
    <citation type="submission" date="2018-05" db="EMBL/GenBank/DDBJ databases">
        <authorList>
            <person name="Lanie J.A."/>
            <person name="Ng W.-L."/>
            <person name="Kazmierczak K.M."/>
            <person name="Andrzejewski T.M."/>
            <person name="Davidsen T.M."/>
            <person name="Wayne K.J."/>
            <person name="Tettelin H."/>
            <person name="Glass J.I."/>
            <person name="Rusch D."/>
            <person name="Podicherti R."/>
            <person name="Tsui H.-C.T."/>
            <person name="Winkler M.E."/>
        </authorList>
    </citation>
    <scope>NUCLEOTIDE SEQUENCE</scope>
</reference>
<evidence type="ECO:0000313" key="2">
    <source>
        <dbReference type="EMBL" id="SVD08222.1"/>
    </source>
</evidence>
<organism evidence="2">
    <name type="scientific">marine metagenome</name>
    <dbReference type="NCBI Taxonomy" id="408172"/>
    <lineage>
        <taxon>unclassified sequences</taxon>
        <taxon>metagenomes</taxon>
        <taxon>ecological metagenomes</taxon>
    </lineage>
</organism>
<gene>
    <name evidence="2" type="ORF">METZ01_LOCUS361076</name>
</gene>
<keyword evidence="1" id="KW-1133">Transmembrane helix</keyword>
<dbReference type="InterPro" id="IPR036259">
    <property type="entry name" value="MFS_trans_sf"/>
</dbReference>
<accession>A0A382SF73</accession>
<dbReference type="SUPFAM" id="SSF103473">
    <property type="entry name" value="MFS general substrate transporter"/>
    <property type="match status" value="1"/>
</dbReference>
<feature type="non-terminal residue" evidence="2">
    <location>
        <position position="68"/>
    </location>
</feature>
<keyword evidence="1" id="KW-0472">Membrane</keyword>
<evidence type="ECO:0008006" key="3">
    <source>
        <dbReference type="Google" id="ProtNLM"/>
    </source>
</evidence>
<dbReference type="AlphaFoldDB" id="A0A382SF73"/>
<sequence length="68" mass="7644">MTIEITDPNRNLTGNYHWKVFWTVAIALFAMVMDFSIVFLALSSIADEFDVTLRAVTWVAIASSLTMS</sequence>